<dbReference type="GO" id="GO:0016301">
    <property type="term" value="F:kinase activity"/>
    <property type="evidence" value="ECO:0007669"/>
    <property type="project" value="UniProtKB-KW"/>
</dbReference>
<evidence type="ECO:0000313" key="2">
    <source>
        <dbReference type="Proteomes" id="UP000295511"/>
    </source>
</evidence>
<keyword evidence="2" id="KW-1185">Reference proteome</keyword>
<gene>
    <name evidence="1" type="ORF">E1809_19710</name>
</gene>
<comment type="caution">
    <text evidence="1">The sequence shown here is derived from an EMBL/GenBank/DDBJ whole genome shotgun (WGS) entry which is preliminary data.</text>
</comment>
<organism evidence="1 2">
    <name type="scientific">Arthrobacter terricola</name>
    <dbReference type="NCBI Taxonomy" id="2547396"/>
    <lineage>
        <taxon>Bacteria</taxon>
        <taxon>Bacillati</taxon>
        <taxon>Actinomycetota</taxon>
        <taxon>Actinomycetes</taxon>
        <taxon>Micrococcales</taxon>
        <taxon>Micrococcaceae</taxon>
        <taxon>Arthrobacter</taxon>
    </lineage>
</organism>
<dbReference type="AlphaFoldDB" id="A0A4R5K9Q5"/>
<dbReference type="SUPFAM" id="SSF52540">
    <property type="entry name" value="P-loop containing nucleoside triphosphate hydrolases"/>
    <property type="match status" value="1"/>
</dbReference>
<dbReference type="Proteomes" id="UP000295511">
    <property type="component" value="Unassembled WGS sequence"/>
</dbReference>
<accession>A0A4R5K9Q5</accession>
<dbReference type="Pfam" id="PF13671">
    <property type="entry name" value="AAA_33"/>
    <property type="match status" value="1"/>
</dbReference>
<sequence>MLVVLRGNSGSGKSTTAAALQEALGWPTAVLSQDHFRRIVYQEREQESLAHADLLEVAAAHCLRAGHHVILEGIFNAERYSAMLERVAAQSNDARFYAYDLTFDETVRRHAMRPQATDFTEAEMRSWYHGWQPLSFVEEERINASESTSRIVARILGMAAR</sequence>
<keyword evidence="1" id="KW-0418">Kinase</keyword>
<keyword evidence="1" id="KW-0808">Transferase</keyword>
<dbReference type="OrthoDB" id="9781848at2"/>
<dbReference type="InterPro" id="IPR027417">
    <property type="entry name" value="P-loop_NTPase"/>
</dbReference>
<proteinExistence type="predicted"/>
<protein>
    <submittedName>
        <fullName evidence="1">Kinase</fullName>
    </submittedName>
</protein>
<evidence type="ECO:0000313" key="1">
    <source>
        <dbReference type="EMBL" id="TDF91749.1"/>
    </source>
</evidence>
<dbReference type="Gene3D" id="3.40.50.300">
    <property type="entry name" value="P-loop containing nucleotide triphosphate hydrolases"/>
    <property type="match status" value="1"/>
</dbReference>
<dbReference type="RefSeq" id="WP_133205946.1">
    <property type="nucleotide sequence ID" value="NZ_SMRU01000027.1"/>
</dbReference>
<reference evidence="1 2" key="1">
    <citation type="submission" date="2019-03" db="EMBL/GenBank/DDBJ databases">
        <title>Whole genome sequence of Arthrobacter sp JH1-1.</title>
        <authorList>
            <person name="Trinh H.N."/>
        </authorList>
    </citation>
    <scope>NUCLEOTIDE SEQUENCE [LARGE SCALE GENOMIC DNA]</scope>
    <source>
        <strain evidence="1 2">JH1-1</strain>
    </source>
</reference>
<name>A0A4R5K9Q5_9MICC</name>
<dbReference type="EMBL" id="SMRU01000027">
    <property type="protein sequence ID" value="TDF91749.1"/>
    <property type="molecule type" value="Genomic_DNA"/>
</dbReference>